<protein>
    <submittedName>
        <fullName evidence="4">Uncharacterized protein</fullName>
    </submittedName>
</protein>
<evidence type="ECO:0000259" key="3">
    <source>
        <dbReference type="Pfam" id="PF19963"/>
    </source>
</evidence>
<dbReference type="InterPro" id="IPR005532">
    <property type="entry name" value="SUMF_dom"/>
</dbReference>
<feature type="domain" description="Sulfatase-modifying factor enzyme-like" evidence="1">
    <location>
        <begin position="244"/>
        <end position="481"/>
    </location>
</feature>
<dbReference type="Pfam" id="PF19955">
    <property type="entry name" value="EAD1"/>
    <property type="match status" value="1"/>
</dbReference>
<dbReference type="KEGG" id="mpro:BJP34_01410"/>
<gene>
    <name evidence="4" type="ORF">BJP34_01410</name>
</gene>
<dbReference type="Proteomes" id="UP000177870">
    <property type="component" value="Chromosome"/>
</dbReference>
<name>A0A1D8TKZ2_9CYAN</name>
<dbReference type="Pfam" id="PF19963">
    <property type="entry name" value="VMAP-M1"/>
    <property type="match status" value="1"/>
</dbReference>
<accession>A0A1D8TKZ2</accession>
<evidence type="ECO:0000259" key="1">
    <source>
        <dbReference type="Pfam" id="PF03781"/>
    </source>
</evidence>
<dbReference type="InterPro" id="IPR051043">
    <property type="entry name" value="Sulfatase_Mod_Factor_Kinase"/>
</dbReference>
<dbReference type="AlphaFoldDB" id="A0A1D8TKZ2"/>
<dbReference type="Gene3D" id="3.90.1580.10">
    <property type="entry name" value="paralog of FGE (formylglycine-generating enzyme)"/>
    <property type="match status" value="1"/>
</dbReference>
<feature type="domain" description="Effector-associated" evidence="2">
    <location>
        <begin position="11"/>
        <end position="90"/>
    </location>
</feature>
<dbReference type="EMBL" id="CP017599">
    <property type="protein sequence ID" value="AOW98273.1"/>
    <property type="molecule type" value="Genomic_DNA"/>
</dbReference>
<dbReference type="InterPro" id="IPR045430">
    <property type="entry name" value="EAD1"/>
</dbReference>
<dbReference type="InterPro" id="IPR016187">
    <property type="entry name" value="CTDL_fold"/>
</dbReference>
<dbReference type="Pfam" id="PF03781">
    <property type="entry name" value="FGE-sulfatase"/>
    <property type="match status" value="1"/>
</dbReference>
<dbReference type="PANTHER" id="PTHR23150:SF19">
    <property type="entry name" value="FORMYLGLYCINE-GENERATING ENZYME"/>
    <property type="match status" value="1"/>
</dbReference>
<feature type="domain" description="vWA-MoxR associated protein middle region 1" evidence="3">
    <location>
        <begin position="99"/>
        <end position="195"/>
    </location>
</feature>
<dbReference type="SUPFAM" id="SSF56436">
    <property type="entry name" value="C-type lectin-like"/>
    <property type="match status" value="1"/>
</dbReference>
<dbReference type="InterPro" id="IPR042095">
    <property type="entry name" value="SUMF_sf"/>
</dbReference>
<proteinExistence type="predicted"/>
<dbReference type="RefSeq" id="WP_070390784.1">
    <property type="nucleotide sequence ID" value="NZ_CP017599.1"/>
</dbReference>
<dbReference type="InterPro" id="IPR045440">
    <property type="entry name" value="VMAP-M1"/>
</dbReference>
<organism evidence="4 5">
    <name type="scientific">Moorena producens PAL-8-15-08-1</name>
    <dbReference type="NCBI Taxonomy" id="1458985"/>
    <lineage>
        <taxon>Bacteria</taxon>
        <taxon>Bacillati</taxon>
        <taxon>Cyanobacteriota</taxon>
        <taxon>Cyanophyceae</taxon>
        <taxon>Coleofasciculales</taxon>
        <taxon>Coleofasciculaceae</taxon>
        <taxon>Moorena</taxon>
    </lineage>
</organism>
<evidence type="ECO:0000259" key="2">
    <source>
        <dbReference type="Pfam" id="PF19955"/>
    </source>
</evidence>
<reference evidence="5" key="1">
    <citation type="submission" date="2016-10" db="EMBL/GenBank/DDBJ databases">
        <title>Comparative genomics uncovers the prolific and rare metabolic potential of the cyanobacterial genus Moorea.</title>
        <authorList>
            <person name="Leao T."/>
            <person name="Castelao G."/>
            <person name="Korobeynikov A."/>
            <person name="Monroe E.A."/>
            <person name="Podell S."/>
            <person name="Glukhov E."/>
            <person name="Allen E."/>
            <person name="Gerwick W.H."/>
            <person name="Gerwick L."/>
        </authorList>
    </citation>
    <scope>NUCLEOTIDE SEQUENCE [LARGE SCALE GENOMIC DNA]</scope>
    <source>
        <strain evidence="5">PAL-8-15-08-1</strain>
    </source>
</reference>
<dbReference type="STRING" id="1458985.BJP34_01410"/>
<evidence type="ECO:0000313" key="4">
    <source>
        <dbReference type="EMBL" id="AOW98273.1"/>
    </source>
</evidence>
<sequence length="482" mass="54825">MNTGHTPGYLINKINDALCSAFPDKHKLEMMVLYELNKNLNEMASVGNLKVIVHNLIIHCQASNELEKLIDGALNQNPNNVKLKAINKEFEITTSLINILIPLEMKLIKQMQQAYRACCHYEFRDDRKDELPDSFYDILKKLDDIPQPTDDEKLIVKFVDHLLFNGNIPKSQAEQLKQWLEKNAKNVSDLLVHNQNLNPPVYPKGLKQFSFEVVTVNRRGVIINRESQQARYCTQDLGNGVDLEMVSIPKGNFLMGASKTERGSDDRERPTHTVSIQPFFLGKYQVTQAQWQAVAKLPKVNRDLDPDPSKIKGENRPVEGVNWYDAVEFCDRLSEYTGTKYRLPSEAEWEYACRAGTTTPFHYGETITSRFANYNASHTYAQEAKGVHRGETTPVGSFPPNGFGLYDMHGNVLEWCGDPDHWNYKGAPTDGSVWKIHHIHFDYYILRGGSCHFVPSNCRSAYRSQGFGSFCIGDLIGFRVAL</sequence>
<dbReference type="GO" id="GO:0120147">
    <property type="term" value="F:formylglycine-generating oxidase activity"/>
    <property type="evidence" value="ECO:0007669"/>
    <property type="project" value="TreeGrafter"/>
</dbReference>
<dbReference type="OrthoDB" id="569031at2"/>
<evidence type="ECO:0000313" key="5">
    <source>
        <dbReference type="Proteomes" id="UP000177870"/>
    </source>
</evidence>
<dbReference type="PANTHER" id="PTHR23150">
    <property type="entry name" value="SULFATASE MODIFYING FACTOR 1, 2"/>
    <property type="match status" value="1"/>
</dbReference>